<dbReference type="SMART" id="SM00903">
    <property type="entry name" value="Flavin_Reduct"/>
    <property type="match status" value="1"/>
</dbReference>
<reference evidence="4 5" key="1">
    <citation type="submission" date="2018-05" db="EMBL/GenBank/DDBJ databases">
        <title>Leucothrix arctica sp. nov., isolated from Arctic seawater.</title>
        <authorList>
            <person name="Choi A."/>
            <person name="Baek K."/>
        </authorList>
    </citation>
    <scope>NUCLEOTIDE SEQUENCE [LARGE SCALE GENOMIC DNA]</scope>
    <source>
        <strain evidence="4 5">IMCC9719</strain>
    </source>
</reference>
<evidence type="ECO:0000256" key="1">
    <source>
        <dbReference type="ARBA" id="ARBA00008898"/>
    </source>
</evidence>
<evidence type="ECO:0000259" key="3">
    <source>
        <dbReference type="SMART" id="SM00903"/>
    </source>
</evidence>
<evidence type="ECO:0000313" key="4">
    <source>
        <dbReference type="EMBL" id="PWQ96334.1"/>
    </source>
</evidence>
<dbReference type="OrthoDB" id="9792858at2"/>
<organism evidence="4 5">
    <name type="scientific">Leucothrix arctica</name>
    <dbReference type="NCBI Taxonomy" id="1481894"/>
    <lineage>
        <taxon>Bacteria</taxon>
        <taxon>Pseudomonadati</taxon>
        <taxon>Pseudomonadota</taxon>
        <taxon>Gammaproteobacteria</taxon>
        <taxon>Thiotrichales</taxon>
        <taxon>Thiotrichaceae</taxon>
        <taxon>Leucothrix</taxon>
    </lineage>
</organism>
<evidence type="ECO:0000256" key="2">
    <source>
        <dbReference type="ARBA" id="ARBA00023002"/>
    </source>
</evidence>
<dbReference type="InterPro" id="IPR002563">
    <property type="entry name" value="Flavin_Rdtase-like_dom"/>
</dbReference>
<evidence type="ECO:0000313" key="5">
    <source>
        <dbReference type="Proteomes" id="UP000245506"/>
    </source>
</evidence>
<sequence length="162" mass="17909">MRHQPFDQSDFRQGLGLFPTGVTIVTTQSDTGEPIGMTVSSFNTVSLDPPLILWSIDRRSLSLDTFTNCEHFAINVLSKGQQDLSNLFASKGADKFANTPFNQGVGKSPLFSGCIAQMECKTWKTYDGGDHVIIVGEVLSYHYNTDLEPLVFYSGNYAEIRS</sequence>
<name>A0A317CCI1_9GAMM</name>
<dbReference type="Gene3D" id="2.30.110.10">
    <property type="entry name" value="Electron Transport, Fmn-binding Protein, Chain A"/>
    <property type="match status" value="1"/>
</dbReference>
<comment type="similarity">
    <text evidence="1">Belongs to the non-flavoprotein flavin reductase family.</text>
</comment>
<keyword evidence="2" id="KW-0560">Oxidoreductase</keyword>
<accession>A0A317CCI1</accession>
<dbReference type="InterPro" id="IPR050268">
    <property type="entry name" value="NADH-dep_flavin_reductase"/>
</dbReference>
<dbReference type="Proteomes" id="UP000245506">
    <property type="component" value="Unassembled WGS sequence"/>
</dbReference>
<keyword evidence="5" id="KW-1185">Reference proteome</keyword>
<feature type="domain" description="Flavin reductase like" evidence="3">
    <location>
        <begin position="15"/>
        <end position="159"/>
    </location>
</feature>
<dbReference type="Pfam" id="PF01613">
    <property type="entry name" value="Flavin_Reduct"/>
    <property type="match status" value="1"/>
</dbReference>
<dbReference type="InterPro" id="IPR012349">
    <property type="entry name" value="Split_barrel_FMN-bd"/>
</dbReference>
<protein>
    <recommendedName>
        <fullName evidence="3">Flavin reductase like domain-containing protein</fullName>
    </recommendedName>
</protein>
<dbReference type="PANTHER" id="PTHR30466:SF11">
    <property type="entry name" value="FLAVIN-DEPENDENT MONOOXYGENASE, REDUCTASE SUBUNIT HSAB"/>
    <property type="match status" value="1"/>
</dbReference>
<dbReference type="EMBL" id="QGKL01000029">
    <property type="protein sequence ID" value="PWQ96334.1"/>
    <property type="molecule type" value="Genomic_DNA"/>
</dbReference>
<dbReference type="RefSeq" id="WP_109823306.1">
    <property type="nucleotide sequence ID" value="NZ_QGKL01000029.1"/>
</dbReference>
<gene>
    <name evidence="4" type="ORF">DKT75_10140</name>
</gene>
<proteinExistence type="inferred from homology"/>
<dbReference type="PANTHER" id="PTHR30466">
    <property type="entry name" value="FLAVIN REDUCTASE"/>
    <property type="match status" value="1"/>
</dbReference>
<dbReference type="AlphaFoldDB" id="A0A317CCI1"/>
<dbReference type="GO" id="GO:0042602">
    <property type="term" value="F:riboflavin reductase (NADPH) activity"/>
    <property type="evidence" value="ECO:0007669"/>
    <property type="project" value="TreeGrafter"/>
</dbReference>
<comment type="caution">
    <text evidence="4">The sequence shown here is derived from an EMBL/GenBank/DDBJ whole genome shotgun (WGS) entry which is preliminary data.</text>
</comment>
<dbReference type="SUPFAM" id="SSF50475">
    <property type="entry name" value="FMN-binding split barrel"/>
    <property type="match status" value="1"/>
</dbReference>
<dbReference type="GO" id="GO:0010181">
    <property type="term" value="F:FMN binding"/>
    <property type="evidence" value="ECO:0007669"/>
    <property type="project" value="InterPro"/>
</dbReference>